<dbReference type="PANTHER" id="PTHR34386:SF1">
    <property type="entry name" value="GLUTAREDOXIN-LIKE PROTEIN NRDH"/>
    <property type="match status" value="1"/>
</dbReference>
<dbReference type="SUPFAM" id="SSF52833">
    <property type="entry name" value="Thioredoxin-like"/>
    <property type="match status" value="1"/>
</dbReference>
<dbReference type="Pfam" id="PF00462">
    <property type="entry name" value="Glutaredoxin"/>
    <property type="match status" value="1"/>
</dbReference>
<sequence>MGTIMAGRSDTPFAAPDGMWAREHGPIRNNALGRGVISAVTSTENAPALTIYSTTWCGYCRRLKTQLNASGIEYTEIDIENDPAAADFVGSVNGGNHVVPTVKYGDGSVATNPSLNQVKQALGL</sequence>
<gene>
    <name evidence="2" type="ORF">G9444_2378</name>
</gene>
<dbReference type="NCBIfam" id="TIGR02200">
    <property type="entry name" value="GlrX_actino"/>
    <property type="match status" value="1"/>
</dbReference>
<feature type="domain" description="Glutaredoxin" evidence="1">
    <location>
        <begin position="50"/>
        <end position="104"/>
    </location>
</feature>
<dbReference type="PROSITE" id="PS51354">
    <property type="entry name" value="GLUTAREDOXIN_2"/>
    <property type="match status" value="1"/>
</dbReference>
<dbReference type="Proteomes" id="UP000502345">
    <property type="component" value="Chromosome"/>
</dbReference>
<protein>
    <recommendedName>
        <fullName evidence="1">Glutaredoxin domain-containing protein</fullName>
    </recommendedName>
</protein>
<evidence type="ECO:0000313" key="3">
    <source>
        <dbReference type="Proteomes" id="UP000502345"/>
    </source>
</evidence>
<dbReference type="EMBL" id="CP050124">
    <property type="protein sequence ID" value="QIP39623.1"/>
    <property type="molecule type" value="Genomic_DNA"/>
</dbReference>
<dbReference type="InterPro" id="IPR036249">
    <property type="entry name" value="Thioredoxin-like_sf"/>
</dbReference>
<dbReference type="InterPro" id="IPR002109">
    <property type="entry name" value="Glutaredoxin"/>
</dbReference>
<dbReference type="PANTHER" id="PTHR34386">
    <property type="entry name" value="GLUTAREDOXIN"/>
    <property type="match status" value="1"/>
</dbReference>
<dbReference type="PROSITE" id="PS00194">
    <property type="entry name" value="THIOREDOXIN_1"/>
    <property type="match status" value="1"/>
</dbReference>
<dbReference type="InterPro" id="IPR011915">
    <property type="entry name" value="GlrX_actino"/>
</dbReference>
<organism evidence="2 3">
    <name type="scientific">Rhodococcus erythropolis</name>
    <name type="common">Arthrobacter picolinophilus</name>
    <dbReference type="NCBI Taxonomy" id="1833"/>
    <lineage>
        <taxon>Bacteria</taxon>
        <taxon>Bacillati</taxon>
        <taxon>Actinomycetota</taxon>
        <taxon>Actinomycetes</taxon>
        <taxon>Mycobacteriales</taxon>
        <taxon>Nocardiaceae</taxon>
        <taxon>Rhodococcus</taxon>
        <taxon>Rhodococcus erythropolis group</taxon>
    </lineage>
</organism>
<name>A0A6G9CRF2_RHOER</name>
<dbReference type="Gene3D" id="3.40.30.10">
    <property type="entry name" value="Glutaredoxin"/>
    <property type="match status" value="1"/>
</dbReference>
<dbReference type="InterPro" id="IPR017937">
    <property type="entry name" value="Thioredoxin_CS"/>
</dbReference>
<reference evidence="2 3" key="1">
    <citation type="submission" date="2020-03" db="EMBL/GenBank/DDBJ databases">
        <title>Screen low temperature-resistant strains for efficient degradation of petroleum hydrocarbons under the low temperature.</title>
        <authorList>
            <person name="Wang Y."/>
            <person name="Chen J."/>
        </authorList>
    </citation>
    <scope>NUCLEOTIDE SEQUENCE [LARGE SCALE GENOMIC DNA]</scope>
    <source>
        <strain evidence="2 3">KB1</strain>
    </source>
</reference>
<evidence type="ECO:0000259" key="1">
    <source>
        <dbReference type="Pfam" id="PF00462"/>
    </source>
</evidence>
<dbReference type="CDD" id="cd02976">
    <property type="entry name" value="NrdH"/>
    <property type="match status" value="1"/>
</dbReference>
<dbReference type="GO" id="GO:0009055">
    <property type="term" value="F:electron transfer activity"/>
    <property type="evidence" value="ECO:0007669"/>
    <property type="project" value="TreeGrafter"/>
</dbReference>
<proteinExistence type="predicted"/>
<evidence type="ECO:0000313" key="2">
    <source>
        <dbReference type="EMBL" id="QIP39623.1"/>
    </source>
</evidence>
<dbReference type="GO" id="GO:0045454">
    <property type="term" value="P:cell redox homeostasis"/>
    <property type="evidence" value="ECO:0007669"/>
    <property type="project" value="TreeGrafter"/>
</dbReference>
<dbReference type="InterPro" id="IPR051548">
    <property type="entry name" value="Grx-like_ET"/>
</dbReference>
<dbReference type="AlphaFoldDB" id="A0A6G9CRF2"/>
<accession>A0A6G9CRF2</accession>